<dbReference type="Proteomes" id="UP000019478">
    <property type="component" value="Unassembled WGS sequence"/>
</dbReference>
<comment type="similarity">
    <text evidence="3">Belongs to the avfA family.</text>
</comment>
<evidence type="ECO:0000313" key="6">
    <source>
        <dbReference type="EMBL" id="EXJ89634.1"/>
    </source>
</evidence>
<dbReference type="eggNOG" id="ENOG502SM0C">
    <property type="taxonomic scope" value="Eukaryota"/>
</dbReference>
<dbReference type="HOGENOM" id="CLU_090039_1_0_1"/>
<evidence type="ECO:0000259" key="5">
    <source>
        <dbReference type="Pfam" id="PF13460"/>
    </source>
</evidence>
<keyword evidence="2" id="KW-0503">Monooxygenase</keyword>
<gene>
    <name evidence="6" type="ORF">A1O3_02701</name>
</gene>
<evidence type="ECO:0000256" key="3">
    <source>
        <dbReference type="ARBA" id="ARBA00038376"/>
    </source>
</evidence>
<dbReference type="PANTHER" id="PTHR15020:SF37">
    <property type="entry name" value="OXIDOREDUCTASE MDPK"/>
    <property type="match status" value="1"/>
</dbReference>
<sequence>MGAEAASTDSQPKAKDVQLGNDKGNDKSIRLRQYSIFGATGNCGTALLQHLVKMPNVKVNAYCRNRQKLLALVPEAGQSKKVEIFQGSIQDVDLLAQCARGSQTVFLLASTNTNVPGCRISQDLAQSTVAALKQLQAEHDDGEEEYQPPKLVLLSSATIDDHLSRKIPRFRPIMLRAASNVYEDLRRAEAFLRAQEHWLTTVYIKPGGLSCDIERGHKLTLHDEETFLSYLDLAAGMLEAADDPSGQWDGKNVGVVNADPRRKAKFARGTPECIFWGLVRHYCPALHPYLPSSGPA</sequence>
<proteinExistence type="inferred from homology"/>
<dbReference type="GO" id="GO:0004497">
    <property type="term" value="F:monooxygenase activity"/>
    <property type="evidence" value="ECO:0007669"/>
    <property type="project" value="UniProtKB-KW"/>
</dbReference>
<name>W9Z558_9EURO</name>
<feature type="domain" description="NAD(P)-binding" evidence="5">
    <location>
        <begin position="38"/>
        <end position="244"/>
    </location>
</feature>
<evidence type="ECO:0000256" key="4">
    <source>
        <dbReference type="SAM" id="MobiDB-lite"/>
    </source>
</evidence>
<dbReference type="RefSeq" id="XP_007731031.1">
    <property type="nucleotide sequence ID" value="XM_007732841.1"/>
</dbReference>
<comment type="caution">
    <text evidence="6">The sequence shown here is derived from an EMBL/GenBank/DDBJ whole genome shotgun (WGS) entry which is preliminary data.</text>
</comment>
<dbReference type="PANTHER" id="PTHR15020">
    <property type="entry name" value="FLAVIN REDUCTASE-RELATED"/>
    <property type="match status" value="1"/>
</dbReference>
<dbReference type="STRING" id="1182542.W9Z558"/>
<evidence type="ECO:0000256" key="2">
    <source>
        <dbReference type="ARBA" id="ARBA00023033"/>
    </source>
</evidence>
<dbReference type="EMBL" id="AMGY01000002">
    <property type="protein sequence ID" value="EXJ89634.1"/>
    <property type="molecule type" value="Genomic_DNA"/>
</dbReference>
<dbReference type="SUPFAM" id="SSF51735">
    <property type="entry name" value="NAD(P)-binding Rossmann-fold domains"/>
    <property type="match status" value="1"/>
</dbReference>
<organism evidence="6 7">
    <name type="scientific">Capronia epimyces CBS 606.96</name>
    <dbReference type="NCBI Taxonomy" id="1182542"/>
    <lineage>
        <taxon>Eukaryota</taxon>
        <taxon>Fungi</taxon>
        <taxon>Dikarya</taxon>
        <taxon>Ascomycota</taxon>
        <taxon>Pezizomycotina</taxon>
        <taxon>Eurotiomycetes</taxon>
        <taxon>Chaetothyriomycetidae</taxon>
        <taxon>Chaetothyriales</taxon>
        <taxon>Herpotrichiellaceae</taxon>
        <taxon>Capronia</taxon>
    </lineage>
</organism>
<dbReference type="GeneID" id="19166831"/>
<dbReference type="OrthoDB" id="10254221at2759"/>
<dbReference type="AlphaFoldDB" id="W9Z558"/>
<feature type="region of interest" description="Disordered" evidence="4">
    <location>
        <begin position="1"/>
        <end position="24"/>
    </location>
</feature>
<evidence type="ECO:0000313" key="7">
    <source>
        <dbReference type="Proteomes" id="UP000019478"/>
    </source>
</evidence>
<dbReference type="Gene3D" id="3.40.50.720">
    <property type="entry name" value="NAD(P)-binding Rossmann-like Domain"/>
    <property type="match status" value="1"/>
</dbReference>
<dbReference type="InterPro" id="IPR036291">
    <property type="entry name" value="NAD(P)-bd_dom_sf"/>
</dbReference>
<reference evidence="6 7" key="1">
    <citation type="submission" date="2013-03" db="EMBL/GenBank/DDBJ databases">
        <title>The Genome Sequence of Capronia epimyces CBS 606.96.</title>
        <authorList>
            <consortium name="The Broad Institute Genomics Platform"/>
            <person name="Cuomo C."/>
            <person name="de Hoog S."/>
            <person name="Gorbushina A."/>
            <person name="Walker B."/>
            <person name="Young S.K."/>
            <person name="Zeng Q."/>
            <person name="Gargeya S."/>
            <person name="Fitzgerald M."/>
            <person name="Haas B."/>
            <person name="Abouelleil A."/>
            <person name="Allen A.W."/>
            <person name="Alvarado L."/>
            <person name="Arachchi H.M."/>
            <person name="Berlin A.M."/>
            <person name="Chapman S.B."/>
            <person name="Gainer-Dewar J."/>
            <person name="Goldberg J."/>
            <person name="Griggs A."/>
            <person name="Gujja S."/>
            <person name="Hansen M."/>
            <person name="Howarth C."/>
            <person name="Imamovic A."/>
            <person name="Ireland A."/>
            <person name="Larimer J."/>
            <person name="McCowan C."/>
            <person name="Murphy C."/>
            <person name="Pearson M."/>
            <person name="Poon T.W."/>
            <person name="Priest M."/>
            <person name="Roberts A."/>
            <person name="Saif S."/>
            <person name="Shea T."/>
            <person name="Sisk P."/>
            <person name="Sykes S."/>
            <person name="Wortman J."/>
            <person name="Nusbaum C."/>
            <person name="Birren B."/>
        </authorList>
    </citation>
    <scope>NUCLEOTIDE SEQUENCE [LARGE SCALE GENOMIC DNA]</scope>
    <source>
        <strain evidence="6 7">CBS 606.96</strain>
    </source>
</reference>
<dbReference type="InterPro" id="IPR016040">
    <property type="entry name" value="NAD(P)-bd_dom"/>
</dbReference>
<evidence type="ECO:0000256" key="1">
    <source>
        <dbReference type="ARBA" id="ARBA00023002"/>
    </source>
</evidence>
<protein>
    <recommendedName>
        <fullName evidence="5">NAD(P)-binding domain-containing protein</fullName>
    </recommendedName>
</protein>
<keyword evidence="1" id="KW-0560">Oxidoreductase</keyword>
<accession>W9Z558</accession>
<keyword evidence="7" id="KW-1185">Reference proteome</keyword>
<dbReference type="Pfam" id="PF13460">
    <property type="entry name" value="NAD_binding_10"/>
    <property type="match status" value="1"/>
</dbReference>